<accession>A0A4Y2C3L9</accession>
<reference evidence="2 3" key="1">
    <citation type="journal article" date="2019" name="Sci. Rep.">
        <title>Orb-weaving spider Araneus ventricosus genome elucidates the spidroin gene catalogue.</title>
        <authorList>
            <person name="Kono N."/>
            <person name="Nakamura H."/>
            <person name="Ohtoshi R."/>
            <person name="Moran D.A.P."/>
            <person name="Shinohara A."/>
            <person name="Yoshida Y."/>
            <person name="Fujiwara M."/>
            <person name="Mori M."/>
            <person name="Tomita M."/>
            <person name="Arakawa K."/>
        </authorList>
    </citation>
    <scope>NUCLEOTIDE SEQUENCE [LARGE SCALE GENOMIC DNA]</scope>
</reference>
<feature type="region of interest" description="Disordered" evidence="1">
    <location>
        <begin position="1"/>
        <end position="85"/>
    </location>
</feature>
<evidence type="ECO:0000313" key="2">
    <source>
        <dbReference type="EMBL" id="GBL98938.1"/>
    </source>
</evidence>
<sequence length="85" mass="9192">MTSRAKTALVQDPRGQAKPPSRARQHAQPTSHQHHHNKTTHILAPSLEGDPAPNHPQASQAQGPGAKGRRAANNPRSIETKYIAQ</sequence>
<evidence type="ECO:0000313" key="3">
    <source>
        <dbReference type="Proteomes" id="UP000499080"/>
    </source>
</evidence>
<dbReference type="EMBL" id="BGPR01000144">
    <property type="protein sequence ID" value="GBL98938.1"/>
    <property type="molecule type" value="Genomic_DNA"/>
</dbReference>
<name>A0A4Y2C3L9_ARAVE</name>
<dbReference type="Proteomes" id="UP000499080">
    <property type="component" value="Unassembled WGS sequence"/>
</dbReference>
<comment type="caution">
    <text evidence="2">The sequence shown here is derived from an EMBL/GenBank/DDBJ whole genome shotgun (WGS) entry which is preliminary data.</text>
</comment>
<protein>
    <submittedName>
        <fullName evidence="2">Uncharacterized protein</fullName>
    </submittedName>
</protein>
<evidence type="ECO:0000256" key="1">
    <source>
        <dbReference type="SAM" id="MobiDB-lite"/>
    </source>
</evidence>
<dbReference type="AlphaFoldDB" id="A0A4Y2C3L9"/>
<keyword evidence="3" id="KW-1185">Reference proteome</keyword>
<organism evidence="2 3">
    <name type="scientific">Araneus ventricosus</name>
    <name type="common">Orbweaver spider</name>
    <name type="synonym">Epeira ventricosa</name>
    <dbReference type="NCBI Taxonomy" id="182803"/>
    <lineage>
        <taxon>Eukaryota</taxon>
        <taxon>Metazoa</taxon>
        <taxon>Ecdysozoa</taxon>
        <taxon>Arthropoda</taxon>
        <taxon>Chelicerata</taxon>
        <taxon>Arachnida</taxon>
        <taxon>Araneae</taxon>
        <taxon>Araneomorphae</taxon>
        <taxon>Entelegynae</taxon>
        <taxon>Araneoidea</taxon>
        <taxon>Araneidae</taxon>
        <taxon>Araneus</taxon>
    </lineage>
</organism>
<gene>
    <name evidence="2" type="ORF">AVEN_227462_1</name>
</gene>
<proteinExistence type="predicted"/>